<dbReference type="SUPFAM" id="SSF53697">
    <property type="entry name" value="SIS domain"/>
    <property type="match status" value="1"/>
</dbReference>
<dbReference type="InterPro" id="IPR047640">
    <property type="entry name" value="RpiR-like"/>
</dbReference>
<feature type="domain" description="SIS" evidence="5">
    <location>
        <begin position="127"/>
        <end position="267"/>
    </location>
</feature>
<dbReference type="InterPro" id="IPR046348">
    <property type="entry name" value="SIS_dom_sf"/>
</dbReference>
<protein>
    <submittedName>
        <fullName evidence="6">RpiR family transcriptional regulator</fullName>
    </submittedName>
</protein>
<dbReference type="Gene3D" id="3.40.50.10490">
    <property type="entry name" value="Glucose-6-phosphate isomerase like protein, domain 1"/>
    <property type="match status" value="1"/>
</dbReference>
<keyword evidence="2" id="KW-0238">DNA-binding</keyword>
<name>A0A0D4C2T9_9MICC</name>
<organism evidence="6 7">
    <name type="scientific">Psychromicrobium lacuslunae</name>
    <dbReference type="NCBI Taxonomy" id="1618207"/>
    <lineage>
        <taxon>Bacteria</taxon>
        <taxon>Bacillati</taxon>
        <taxon>Actinomycetota</taxon>
        <taxon>Actinomycetes</taxon>
        <taxon>Micrococcales</taxon>
        <taxon>Micrococcaceae</taxon>
        <taxon>Psychromicrobium</taxon>
    </lineage>
</organism>
<dbReference type="CDD" id="cd05013">
    <property type="entry name" value="SIS_RpiR"/>
    <property type="match status" value="1"/>
</dbReference>
<dbReference type="InterPro" id="IPR036388">
    <property type="entry name" value="WH-like_DNA-bd_sf"/>
</dbReference>
<accession>A0A0D4C2T9</accession>
<dbReference type="SUPFAM" id="SSF46689">
    <property type="entry name" value="Homeodomain-like"/>
    <property type="match status" value="1"/>
</dbReference>
<reference evidence="6 7" key="1">
    <citation type="journal article" date="2015" name="Genome Announc.">
        <title>Complete Genome Sequencing of Protease-Producing Novel Arthrobacter sp. Strain IHBB 11108 Using PacBio Single-Molecule Real-Time Sequencing Technology.</title>
        <authorList>
            <person name="Kiran S."/>
            <person name="Swarnkar M.K."/>
            <person name="Pal M."/>
            <person name="Thakur R."/>
            <person name="Tewari R."/>
            <person name="Singh A.K."/>
            <person name="Gulati A."/>
        </authorList>
    </citation>
    <scope>NUCLEOTIDE SEQUENCE [LARGE SCALE GENOMIC DNA]</scope>
    <source>
        <strain evidence="6 7">IHBB 11108</strain>
    </source>
</reference>
<proteinExistence type="predicted"/>
<dbReference type="PANTHER" id="PTHR30514:SF1">
    <property type="entry name" value="HTH-TYPE TRANSCRIPTIONAL REGULATOR HEXR-RELATED"/>
    <property type="match status" value="1"/>
</dbReference>
<feature type="domain" description="HTH rpiR-type" evidence="4">
    <location>
        <begin position="1"/>
        <end position="77"/>
    </location>
</feature>
<dbReference type="Pfam" id="PF01418">
    <property type="entry name" value="HTH_6"/>
    <property type="match status" value="1"/>
</dbReference>
<evidence type="ECO:0000313" key="6">
    <source>
        <dbReference type="EMBL" id="AJT42705.1"/>
    </source>
</evidence>
<dbReference type="PATRIC" id="fig|1618207.4.peg.3399"/>
<evidence type="ECO:0000259" key="4">
    <source>
        <dbReference type="PROSITE" id="PS51071"/>
    </source>
</evidence>
<sequence length="286" mass="30926">MSIQSTIYSLLPSLPPAARRIGELIVAEPAVVLQSTISELAKRCQTSDPSVVRFCRTLGFTGYVQLRLALATEIGREIAAEPNAPQFGEDISPADSLGDSVEKLRFTEVMAIEETLKALDLEQLNTAAERIDGSSRVLLYGVGAGAVVAEDFAYKLSRIGRIAQRFADLHGALMAAALARPGDVAVLFSHSGQTPEIMQFLRAVKQRGVKTIAVSNVRQSALAKEADHCLLTMVRETEFRAGAMASRIAQLAIVDCLFVAVAQRSYQPTVTALELTRQAIEQQLAR</sequence>
<keyword evidence="3" id="KW-0804">Transcription</keyword>
<dbReference type="GO" id="GO:1901135">
    <property type="term" value="P:carbohydrate derivative metabolic process"/>
    <property type="evidence" value="ECO:0007669"/>
    <property type="project" value="InterPro"/>
</dbReference>
<gene>
    <name evidence="6" type="ORF">UM93_16730</name>
</gene>
<dbReference type="AlphaFoldDB" id="A0A0D4C2T9"/>
<evidence type="ECO:0000256" key="1">
    <source>
        <dbReference type="ARBA" id="ARBA00023015"/>
    </source>
</evidence>
<evidence type="ECO:0000259" key="5">
    <source>
        <dbReference type="PROSITE" id="PS51464"/>
    </source>
</evidence>
<dbReference type="Gene3D" id="1.10.10.10">
    <property type="entry name" value="Winged helix-like DNA-binding domain superfamily/Winged helix DNA-binding domain"/>
    <property type="match status" value="1"/>
</dbReference>
<dbReference type="GO" id="GO:0003700">
    <property type="term" value="F:DNA-binding transcription factor activity"/>
    <property type="evidence" value="ECO:0007669"/>
    <property type="project" value="InterPro"/>
</dbReference>
<dbReference type="GO" id="GO:0097367">
    <property type="term" value="F:carbohydrate derivative binding"/>
    <property type="evidence" value="ECO:0007669"/>
    <property type="project" value="InterPro"/>
</dbReference>
<dbReference type="Pfam" id="PF01380">
    <property type="entry name" value="SIS"/>
    <property type="match status" value="1"/>
</dbReference>
<evidence type="ECO:0000256" key="3">
    <source>
        <dbReference type="ARBA" id="ARBA00023163"/>
    </source>
</evidence>
<dbReference type="EMBL" id="CP011005">
    <property type="protein sequence ID" value="AJT42705.1"/>
    <property type="molecule type" value="Genomic_DNA"/>
</dbReference>
<dbReference type="RefSeq" id="WP_045076595.1">
    <property type="nucleotide sequence ID" value="NZ_CP011005.1"/>
</dbReference>
<dbReference type="PROSITE" id="PS51071">
    <property type="entry name" value="HTH_RPIR"/>
    <property type="match status" value="1"/>
</dbReference>
<dbReference type="GO" id="GO:0003677">
    <property type="term" value="F:DNA binding"/>
    <property type="evidence" value="ECO:0007669"/>
    <property type="project" value="UniProtKB-KW"/>
</dbReference>
<dbReference type="Proteomes" id="UP000061839">
    <property type="component" value="Chromosome"/>
</dbReference>
<dbReference type="OrthoDB" id="370421at2"/>
<keyword evidence="7" id="KW-1185">Reference proteome</keyword>
<evidence type="ECO:0000313" key="7">
    <source>
        <dbReference type="Proteomes" id="UP000061839"/>
    </source>
</evidence>
<dbReference type="HOGENOM" id="CLU_055769_0_1_11"/>
<keyword evidence="1" id="KW-0805">Transcription regulation</keyword>
<dbReference type="KEGG" id="ari:UM93_16730"/>
<dbReference type="InterPro" id="IPR035472">
    <property type="entry name" value="RpiR-like_SIS"/>
</dbReference>
<dbReference type="InterPro" id="IPR000281">
    <property type="entry name" value="HTH_RpiR"/>
</dbReference>
<dbReference type="InterPro" id="IPR009057">
    <property type="entry name" value="Homeodomain-like_sf"/>
</dbReference>
<evidence type="ECO:0000256" key="2">
    <source>
        <dbReference type="ARBA" id="ARBA00023125"/>
    </source>
</evidence>
<dbReference type="PANTHER" id="PTHR30514">
    <property type="entry name" value="GLUCOKINASE"/>
    <property type="match status" value="1"/>
</dbReference>
<dbReference type="InterPro" id="IPR001347">
    <property type="entry name" value="SIS_dom"/>
</dbReference>
<dbReference type="PROSITE" id="PS51464">
    <property type="entry name" value="SIS"/>
    <property type="match status" value="1"/>
</dbReference>